<name>A0A0L0JXG1_9ACTN</name>
<feature type="domain" description="HTH marR-type" evidence="1">
    <location>
        <begin position="10"/>
        <end position="146"/>
    </location>
</feature>
<dbReference type="Proteomes" id="UP000037151">
    <property type="component" value="Unassembled WGS sequence"/>
</dbReference>
<evidence type="ECO:0000313" key="2">
    <source>
        <dbReference type="EMBL" id="KND30208.1"/>
    </source>
</evidence>
<dbReference type="InterPro" id="IPR000835">
    <property type="entry name" value="HTH_MarR-typ"/>
</dbReference>
<comment type="caution">
    <text evidence="2">The sequence shown here is derived from an EMBL/GenBank/DDBJ whole genome shotgun (WGS) entry which is preliminary data.</text>
</comment>
<dbReference type="PROSITE" id="PS50995">
    <property type="entry name" value="HTH_MARR_2"/>
    <property type="match status" value="1"/>
</dbReference>
<dbReference type="EMBL" id="JPPY01000168">
    <property type="protein sequence ID" value="KND30208.1"/>
    <property type="molecule type" value="Genomic_DNA"/>
</dbReference>
<dbReference type="PATRIC" id="fig|42234.21.peg.6082"/>
<dbReference type="InterPro" id="IPR036390">
    <property type="entry name" value="WH_DNA-bd_sf"/>
</dbReference>
<evidence type="ECO:0000313" key="3">
    <source>
        <dbReference type="Proteomes" id="UP000037151"/>
    </source>
</evidence>
<dbReference type="RefSeq" id="WP_050373318.1">
    <property type="nucleotide sequence ID" value="NZ_KQ257829.1"/>
</dbReference>
<dbReference type="GO" id="GO:0006950">
    <property type="term" value="P:response to stress"/>
    <property type="evidence" value="ECO:0007669"/>
    <property type="project" value="TreeGrafter"/>
</dbReference>
<dbReference type="SMART" id="SM00347">
    <property type="entry name" value="HTH_MARR"/>
    <property type="match status" value="1"/>
</dbReference>
<sequence length="164" mass="18593">MQPRWLSAQEQRTWRSFSDLSLVMEDALDQQLRHDSGMSHLNYSVLVILSELPEQRLRMTDLAEKLRIARTRLSYTIARMEEEGWVRREDSPGDKRVQLAVLTEAGVTALAEAAPGHVALVRTTLFDRLTPEQTRAFGEACAIVLAGMTGPERPALPVDLPWRR</sequence>
<protein>
    <submittedName>
        <fullName evidence="2">MarR family transcriptional regulator</fullName>
    </submittedName>
</protein>
<dbReference type="PANTHER" id="PTHR33164">
    <property type="entry name" value="TRANSCRIPTIONAL REGULATOR, MARR FAMILY"/>
    <property type="match status" value="1"/>
</dbReference>
<dbReference type="InterPro" id="IPR039422">
    <property type="entry name" value="MarR/SlyA-like"/>
</dbReference>
<dbReference type="GO" id="GO:0003700">
    <property type="term" value="F:DNA-binding transcription factor activity"/>
    <property type="evidence" value="ECO:0007669"/>
    <property type="project" value="InterPro"/>
</dbReference>
<reference evidence="3" key="1">
    <citation type="submission" date="2014-07" db="EMBL/GenBank/DDBJ databases">
        <title>Genome sequencing of plant-pathogenic Streptomyces species.</title>
        <authorList>
            <person name="Harrison J."/>
            <person name="Sapp M."/>
            <person name="Thwaites R."/>
            <person name="Studholme D.J."/>
        </authorList>
    </citation>
    <scope>NUCLEOTIDE SEQUENCE [LARGE SCALE GENOMIC DNA]</scope>
    <source>
        <strain evidence="3">NCPPB 4445</strain>
    </source>
</reference>
<dbReference type="Pfam" id="PF12802">
    <property type="entry name" value="MarR_2"/>
    <property type="match status" value="1"/>
</dbReference>
<dbReference type="PANTHER" id="PTHR33164:SF99">
    <property type="entry name" value="MARR FAMILY REGULATORY PROTEIN"/>
    <property type="match status" value="1"/>
</dbReference>
<dbReference type="Gene3D" id="1.10.10.10">
    <property type="entry name" value="Winged helix-like DNA-binding domain superfamily/Winged helix DNA-binding domain"/>
    <property type="match status" value="1"/>
</dbReference>
<dbReference type="OrthoDB" id="8635520at2"/>
<gene>
    <name evidence="2" type="ORF">IQ63_29515</name>
</gene>
<dbReference type="AlphaFoldDB" id="A0A0L0JXG1"/>
<evidence type="ECO:0000259" key="1">
    <source>
        <dbReference type="PROSITE" id="PS50995"/>
    </source>
</evidence>
<dbReference type="SUPFAM" id="SSF46785">
    <property type="entry name" value="Winged helix' DNA-binding domain"/>
    <property type="match status" value="1"/>
</dbReference>
<accession>A0A0L0JXG1</accession>
<proteinExistence type="predicted"/>
<dbReference type="InterPro" id="IPR036388">
    <property type="entry name" value="WH-like_DNA-bd_sf"/>
</dbReference>
<dbReference type="PRINTS" id="PR00598">
    <property type="entry name" value="HTHMARR"/>
</dbReference>
<organism evidence="2 3">
    <name type="scientific">Streptomyces acidiscabies</name>
    <dbReference type="NCBI Taxonomy" id="42234"/>
    <lineage>
        <taxon>Bacteria</taxon>
        <taxon>Bacillati</taxon>
        <taxon>Actinomycetota</taxon>
        <taxon>Actinomycetes</taxon>
        <taxon>Kitasatosporales</taxon>
        <taxon>Streptomycetaceae</taxon>
        <taxon>Streptomyces</taxon>
    </lineage>
</organism>